<evidence type="ECO:0000256" key="1">
    <source>
        <dbReference type="ARBA" id="ARBA00022723"/>
    </source>
</evidence>
<dbReference type="AlphaFoldDB" id="A0A6C0JPN5"/>
<evidence type="ECO:0000256" key="4">
    <source>
        <dbReference type="ARBA" id="ARBA00022833"/>
    </source>
</evidence>
<name>A0A6C0JPN5_9ZZZZ</name>
<evidence type="ECO:0000256" key="2">
    <source>
        <dbReference type="ARBA" id="ARBA00022737"/>
    </source>
</evidence>
<keyword evidence="2" id="KW-0677">Repeat</keyword>
<dbReference type="Pfam" id="PF00096">
    <property type="entry name" value="zf-C2H2"/>
    <property type="match status" value="2"/>
</dbReference>
<dbReference type="EMBL" id="MN740686">
    <property type="protein sequence ID" value="QHU07735.1"/>
    <property type="molecule type" value="Genomic_DNA"/>
</dbReference>
<feature type="domain" description="C2H2-type" evidence="5">
    <location>
        <begin position="136"/>
        <end position="161"/>
    </location>
</feature>
<dbReference type="GO" id="GO:0000977">
    <property type="term" value="F:RNA polymerase II transcription regulatory region sequence-specific DNA binding"/>
    <property type="evidence" value="ECO:0007669"/>
    <property type="project" value="TreeGrafter"/>
</dbReference>
<accession>A0A6C0JPN5</accession>
<dbReference type="PANTHER" id="PTHR24409">
    <property type="entry name" value="ZINC FINGER PROTEIN 142"/>
    <property type="match status" value="1"/>
</dbReference>
<keyword evidence="4" id="KW-0862">Zinc</keyword>
<organism evidence="6">
    <name type="scientific">viral metagenome</name>
    <dbReference type="NCBI Taxonomy" id="1070528"/>
    <lineage>
        <taxon>unclassified sequences</taxon>
        <taxon>metagenomes</taxon>
        <taxon>organismal metagenomes</taxon>
    </lineage>
</organism>
<dbReference type="PROSITE" id="PS00028">
    <property type="entry name" value="ZINC_FINGER_C2H2_1"/>
    <property type="match status" value="2"/>
</dbReference>
<dbReference type="InterPro" id="IPR036236">
    <property type="entry name" value="Znf_C2H2_sf"/>
</dbReference>
<sequence length="161" mass="19125">MFAIDMTNKKICKECGKTFKSEKLIEIHMETHKYSTTQTFVYEKVPSCLECPYLKKLSGPKLKIDHMESPKYYEKKDGRASQVIFLSDETDNSFRVRITKLPKKTETSYKCSDCNSKFTYKKTLDKHLTNNQRYKFICDICNRNCCYKSRLIRHMKIHFKA</sequence>
<feature type="domain" description="C2H2-type" evidence="5">
    <location>
        <begin position="10"/>
        <end position="37"/>
    </location>
</feature>
<dbReference type="InterPro" id="IPR013087">
    <property type="entry name" value="Znf_C2H2_type"/>
</dbReference>
<dbReference type="PANTHER" id="PTHR24409:SF295">
    <property type="entry name" value="AZ2-RELATED"/>
    <property type="match status" value="1"/>
</dbReference>
<evidence type="ECO:0000256" key="3">
    <source>
        <dbReference type="ARBA" id="ARBA00022771"/>
    </source>
</evidence>
<dbReference type="PROSITE" id="PS50157">
    <property type="entry name" value="ZINC_FINGER_C2H2_2"/>
    <property type="match status" value="3"/>
</dbReference>
<keyword evidence="1" id="KW-0479">Metal-binding</keyword>
<reference evidence="6" key="1">
    <citation type="journal article" date="2020" name="Nature">
        <title>Giant virus diversity and host interactions through global metagenomics.</title>
        <authorList>
            <person name="Schulz F."/>
            <person name="Roux S."/>
            <person name="Paez-Espino D."/>
            <person name="Jungbluth S."/>
            <person name="Walsh D.A."/>
            <person name="Denef V.J."/>
            <person name="McMahon K.D."/>
            <person name="Konstantinidis K.T."/>
            <person name="Eloe-Fadrosh E.A."/>
            <person name="Kyrpides N.C."/>
            <person name="Woyke T."/>
        </authorList>
    </citation>
    <scope>NUCLEOTIDE SEQUENCE</scope>
    <source>
        <strain evidence="6">GVMAG-S-1041349-163</strain>
    </source>
</reference>
<dbReference type="GO" id="GO:0008270">
    <property type="term" value="F:zinc ion binding"/>
    <property type="evidence" value="ECO:0007669"/>
    <property type="project" value="UniProtKB-KW"/>
</dbReference>
<keyword evidence="3" id="KW-0863">Zinc-finger</keyword>
<proteinExistence type="predicted"/>
<evidence type="ECO:0000259" key="5">
    <source>
        <dbReference type="PROSITE" id="PS50157"/>
    </source>
</evidence>
<dbReference type="GO" id="GO:0000981">
    <property type="term" value="F:DNA-binding transcription factor activity, RNA polymerase II-specific"/>
    <property type="evidence" value="ECO:0007669"/>
    <property type="project" value="TreeGrafter"/>
</dbReference>
<dbReference type="SMART" id="SM00355">
    <property type="entry name" value="ZnF_C2H2"/>
    <property type="match status" value="3"/>
</dbReference>
<dbReference type="Gene3D" id="3.30.160.60">
    <property type="entry name" value="Classic Zinc Finger"/>
    <property type="match status" value="1"/>
</dbReference>
<dbReference type="SUPFAM" id="SSF57667">
    <property type="entry name" value="beta-beta-alpha zinc fingers"/>
    <property type="match status" value="1"/>
</dbReference>
<protein>
    <recommendedName>
        <fullName evidence="5">C2H2-type domain-containing protein</fullName>
    </recommendedName>
</protein>
<dbReference type="GO" id="GO:0005634">
    <property type="term" value="C:nucleus"/>
    <property type="evidence" value="ECO:0007669"/>
    <property type="project" value="TreeGrafter"/>
</dbReference>
<evidence type="ECO:0000313" key="6">
    <source>
        <dbReference type="EMBL" id="QHU07735.1"/>
    </source>
</evidence>
<feature type="domain" description="C2H2-type" evidence="5">
    <location>
        <begin position="109"/>
        <end position="136"/>
    </location>
</feature>